<dbReference type="PANTHER" id="PTHR40448">
    <property type="entry name" value="TWO-COMPONENT SENSOR HISTIDINE KINASE"/>
    <property type="match status" value="1"/>
</dbReference>
<dbReference type="GO" id="GO:0042802">
    <property type="term" value="F:identical protein binding"/>
    <property type="evidence" value="ECO:0007669"/>
    <property type="project" value="TreeGrafter"/>
</dbReference>
<protein>
    <submittedName>
        <fullName evidence="3">Signal transduction histidine kinase</fullName>
        <ecNumber evidence="3">2.7.3.-</ecNumber>
    </submittedName>
</protein>
<dbReference type="PANTHER" id="PTHR40448:SF1">
    <property type="entry name" value="TWO-COMPONENT SENSOR HISTIDINE KINASE"/>
    <property type="match status" value="1"/>
</dbReference>
<dbReference type="OrthoDB" id="1656061at2"/>
<evidence type="ECO:0000313" key="3">
    <source>
        <dbReference type="EMBL" id="SNU89699.1"/>
    </source>
</evidence>
<dbReference type="GO" id="GO:0016301">
    <property type="term" value="F:kinase activity"/>
    <property type="evidence" value="ECO:0007669"/>
    <property type="project" value="UniProtKB-KW"/>
</dbReference>
<keyword evidence="1" id="KW-0812">Transmembrane</keyword>
<feature type="transmembrane region" description="Helical" evidence="1">
    <location>
        <begin position="36"/>
        <end position="59"/>
    </location>
</feature>
<dbReference type="EC" id="2.7.3.-" evidence="3"/>
<dbReference type="InterPro" id="IPR036890">
    <property type="entry name" value="HATPase_C_sf"/>
</dbReference>
<name>A0A239SWT7_9STRE</name>
<feature type="transmembrane region" description="Helical" evidence="1">
    <location>
        <begin position="161"/>
        <end position="178"/>
    </location>
</feature>
<gene>
    <name evidence="3" type="primary">comD</name>
    <name evidence="3" type="ORF">SAMEA4412692_01592</name>
</gene>
<keyword evidence="3" id="KW-0418">Kinase</keyword>
<evidence type="ECO:0000259" key="2">
    <source>
        <dbReference type="Pfam" id="PF14501"/>
    </source>
</evidence>
<keyword evidence="1" id="KW-1133">Transmembrane helix</keyword>
<dbReference type="Pfam" id="PF14501">
    <property type="entry name" value="HATPase_c_5"/>
    <property type="match status" value="1"/>
</dbReference>
<feature type="transmembrane region" description="Helical" evidence="1">
    <location>
        <begin position="112"/>
        <end position="135"/>
    </location>
</feature>
<dbReference type="STRING" id="1123308.GCA_000380085_00726"/>
<dbReference type="EMBL" id="LT906439">
    <property type="protein sequence ID" value="SNU89699.1"/>
    <property type="molecule type" value="Genomic_DNA"/>
</dbReference>
<keyword evidence="4" id="KW-1185">Reference proteome</keyword>
<keyword evidence="1" id="KW-0472">Membrane</keyword>
<feature type="transmembrane region" description="Helical" evidence="1">
    <location>
        <begin position="79"/>
        <end position="100"/>
    </location>
</feature>
<dbReference type="KEGG" id="smen:SAMEA4412692_1592"/>
<feature type="transmembrane region" description="Helical" evidence="1">
    <location>
        <begin position="6"/>
        <end position="24"/>
    </location>
</feature>
<dbReference type="eggNOG" id="COG3290">
    <property type="taxonomic scope" value="Bacteria"/>
</dbReference>
<dbReference type="RefSeq" id="WP_018373287.1">
    <property type="nucleotide sequence ID" value="NZ_LT906439.1"/>
</dbReference>
<feature type="transmembrane region" description="Helical" evidence="1">
    <location>
        <begin position="190"/>
        <end position="210"/>
    </location>
</feature>
<dbReference type="Gene3D" id="3.30.565.10">
    <property type="entry name" value="Histidine kinase-like ATPase, C-terminal domain"/>
    <property type="match status" value="1"/>
</dbReference>
<evidence type="ECO:0000313" key="4">
    <source>
        <dbReference type="Proteomes" id="UP000215185"/>
    </source>
</evidence>
<sequence length="436" mass="50640">MTIQDLFGFLSLITEYCLYLYVFSKIRSKRLSIKFILIYVVLEVISTLLLSGAVSVILIPIKLYFLSLKVLKENKNRAFFYSSYTFSFCFTFINFFDLLFQDFTPGKFWNRNFTIIWFITILLTFLVHEILFKFIKIDFSALLDNDHFIAEKIFKPINRTFKIAVLVIILVHILEIAVGRDTISQYTQSLVFSYTFLIISVLIFLNNRIVAYKEELMRREKAEQFRRLTLYTREVEEMYQTVRGFKHDYKNMLISLEDSIRGGDINDIRYLFHEILMRANVTLSEGENIDDLSFLENPALKSLLYHKIVAARQDGVDVTIEIKQPIEGVNMDLLDFVRLISVLVDNGVEAAKDSLTPKLTIAMLYEQKQHIIYVKNSKSAGLVPINRIFQKGYSTKGANRGTGLFSVKEIVDKYQKTSMETEQTEDSFTQVVFIGG</sequence>
<dbReference type="Proteomes" id="UP000215185">
    <property type="component" value="Chromosome 1"/>
</dbReference>
<reference evidence="3 4" key="1">
    <citation type="submission" date="2017-06" db="EMBL/GenBank/DDBJ databases">
        <authorList>
            <consortium name="Pathogen Informatics"/>
        </authorList>
    </citation>
    <scope>NUCLEOTIDE SEQUENCE [LARGE SCALE GENOMIC DNA]</scope>
    <source>
        <strain evidence="3 4">NCTC13788</strain>
    </source>
</reference>
<dbReference type="AlphaFoldDB" id="A0A239SWT7"/>
<dbReference type="SUPFAM" id="SSF55874">
    <property type="entry name" value="ATPase domain of HSP90 chaperone/DNA topoisomerase II/histidine kinase"/>
    <property type="match status" value="1"/>
</dbReference>
<accession>A0A239SWT7</accession>
<organism evidence="3 4">
    <name type="scientific">Streptococcus merionis</name>
    <dbReference type="NCBI Taxonomy" id="400065"/>
    <lineage>
        <taxon>Bacteria</taxon>
        <taxon>Bacillati</taxon>
        <taxon>Bacillota</taxon>
        <taxon>Bacilli</taxon>
        <taxon>Lactobacillales</taxon>
        <taxon>Streptococcaceae</taxon>
        <taxon>Streptococcus</taxon>
    </lineage>
</organism>
<evidence type="ECO:0000256" key="1">
    <source>
        <dbReference type="SAM" id="Phobius"/>
    </source>
</evidence>
<dbReference type="InterPro" id="IPR032834">
    <property type="entry name" value="NatK-like_C"/>
</dbReference>
<feature type="domain" description="Sensor histidine kinase NatK-like C-terminal" evidence="2">
    <location>
        <begin position="331"/>
        <end position="434"/>
    </location>
</feature>
<keyword evidence="3" id="KW-0808">Transferase</keyword>
<proteinExistence type="predicted"/>